<keyword evidence="4" id="KW-1185">Reference proteome</keyword>
<dbReference type="InterPro" id="IPR056451">
    <property type="entry name" value="Znf_Tbcl_Rhp7"/>
</dbReference>
<feature type="region of interest" description="Disordered" evidence="1">
    <location>
        <begin position="34"/>
        <end position="126"/>
    </location>
</feature>
<sequence>MSSRRQPNRIRGPHSALTDFLAANNISARQIRDDYENRVRAAQTENNADGNDNEEVEGGEDGEEAESAAQAAAEAAIARNRSRRQQQDAVLKARADKKKKAEKKATKSKKRKSKRGDSEDEDDSDFDITQDMYQKKKALPGQFENCELCEKRFTVTPYSKTGPDGGLVCGACGKDLDKESKGDKSAKKISGPVKRARKVESERMDGIVRYGPKPLVQTCIETMLKFSDSIESFDNTPEHLVTQICRLFTKHRVLNEDTFPLFLRSDMDRLQVYDCGKLKSKDFERIFAEIPKITHLALDNAYQFKDSSMDYMIEKAKNLTDIRIYGANLITSPQWSKFFKARGKKLKTVKLKWLDDSFADEQVADLVAHCPNLERLKLEFCWKLGSDAIDSIAGLRKLKHLSIRIMKPVENENLISMINAIGPRLETLSLRSFKDLDDSVLEAIHNSCTKLKKLRVADNDVATDSGWAALFTDWANIPLEFVDISEVRDIDNQNPEGPEEPIGVAGAGFAALMEHSGEKLRHINVSSCRHIPVETLLEVFALGATFPKLENVDLSFVQHIDDVALAGLFKAAPETLKKVALFGCFGVTTDVIVPHGVVVIGPPRIGVEEDGTMEIWGDTAMDDVPSAVQVAVEAQLGAEDDMDLD</sequence>
<dbReference type="InterPro" id="IPR032675">
    <property type="entry name" value="LRR_dom_sf"/>
</dbReference>
<dbReference type="AlphaFoldDB" id="A0A6A6U5U1"/>
<dbReference type="FunFam" id="3.80.10.10:FF:000601">
    <property type="entry name" value="DNA repair protein Rad7, protein"/>
    <property type="match status" value="1"/>
</dbReference>
<protein>
    <submittedName>
        <fullName evidence="3">RNI-like protein</fullName>
    </submittedName>
</protein>
<dbReference type="Gene3D" id="3.80.10.10">
    <property type="entry name" value="Ribonuclease Inhibitor"/>
    <property type="match status" value="1"/>
</dbReference>
<dbReference type="PANTHER" id="PTHR13318">
    <property type="entry name" value="PARTNER OF PAIRED, ISOFORM B-RELATED"/>
    <property type="match status" value="1"/>
</dbReference>
<feature type="compositionally biased region" description="Acidic residues" evidence="1">
    <location>
        <begin position="51"/>
        <end position="66"/>
    </location>
</feature>
<dbReference type="Proteomes" id="UP000799302">
    <property type="component" value="Unassembled WGS sequence"/>
</dbReference>
<evidence type="ECO:0000313" key="4">
    <source>
        <dbReference type="Proteomes" id="UP000799302"/>
    </source>
</evidence>
<reference evidence="3" key="1">
    <citation type="journal article" date="2020" name="Stud. Mycol.">
        <title>101 Dothideomycetes genomes: a test case for predicting lifestyles and emergence of pathogens.</title>
        <authorList>
            <person name="Haridas S."/>
            <person name="Albert R."/>
            <person name="Binder M."/>
            <person name="Bloem J."/>
            <person name="Labutti K."/>
            <person name="Salamov A."/>
            <person name="Andreopoulos B."/>
            <person name="Baker S."/>
            <person name="Barry K."/>
            <person name="Bills G."/>
            <person name="Bluhm B."/>
            <person name="Cannon C."/>
            <person name="Castanera R."/>
            <person name="Culley D."/>
            <person name="Daum C."/>
            <person name="Ezra D."/>
            <person name="Gonzalez J."/>
            <person name="Henrissat B."/>
            <person name="Kuo A."/>
            <person name="Liang C."/>
            <person name="Lipzen A."/>
            <person name="Lutzoni F."/>
            <person name="Magnuson J."/>
            <person name="Mondo S."/>
            <person name="Nolan M."/>
            <person name="Ohm R."/>
            <person name="Pangilinan J."/>
            <person name="Park H.-J."/>
            <person name="Ramirez L."/>
            <person name="Alfaro M."/>
            <person name="Sun H."/>
            <person name="Tritt A."/>
            <person name="Yoshinaga Y."/>
            <person name="Zwiers L.-H."/>
            <person name="Turgeon B."/>
            <person name="Goodwin S."/>
            <person name="Spatafora J."/>
            <person name="Crous P."/>
            <person name="Grigoriev I."/>
        </authorList>
    </citation>
    <scope>NUCLEOTIDE SEQUENCE</scope>
    <source>
        <strain evidence="3">CBS 115976</strain>
    </source>
</reference>
<dbReference type="GO" id="GO:0019005">
    <property type="term" value="C:SCF ubiquitin ligase complex"/>
    <property type="evidence" value="ECO:0007669"/>
    <property type="project" value="TreeGrafter"/>
</dbReference>
<evidence type="ECO:0000256" key="1">
    <source>
        <dbReference type="SAM" id="MobiDB-lite"/>
    </source>
</evidence>
<name>A0A6A6U5U1_9PEZI</name>
<feature type="compositionally biased region" description="Low complexity" evidence="1">
    <location>
        <begin position="67"/>
        <end position="76"/>
    </location>
</feature>
<dbReference type="GO" id="GO:0031146">
    <property type="term" value="P:SCF-dependent proteasomal ubiquitin-dependent protein catabolic process"/>
    <property type="evidence" value="ECO:0007669"/>
    <property type="project" value="TreeGrafter"/>
</dbReference>
<dbReference type="InterPro" id="IPR006553">
    <property type="entry name" value="Leu-rich_rpt_Cys-con_subtyp"/>
</dbReference>
<feature type="domain" description="DNA repair protein rhp7 treble clef" evidence="2">
    <location>
        <begin position="140"/>
        <end position="178"/>
    </location>
</feature>
<gene>
    <name evidence="3" type="ORF">BT63DRAFT_404013</name>
</gene>
<dbReference type="SMART" id="SM00367">
    <property type="entry name" value="LRR_CC"/>
    <property type="match status" value="4"/>
</dbReference>
<dbReference type="EMBL" id="MU004238">
    <property type="protein sequence ID" value="KAF2666807.1"/>
    <property type="molecule type" value="Genomic_DNA"/>
</dbReference>
<dbReference type="Pfam" id="PF23550">
    <property type="entry name" value="zf_Tbcl_Rhp7"/>
    <property type="match status" value="1"/>
</dbReference>
<dbReference type="OrthoDB" id="1924287at2759"/>
<proteinExistence type="predicted"/>
<dbReference type="PANTHER" id="PTHR13318:SF234">
    <property type="entry name" value="RNI-LIKE PROTEIN"/>
    <property type="match status" value="1"/>
</dbReference>
<feature type="compositionally biased region" description="Basic residues" evidence="1">
    <location>
        <begin position="95"/>
        <end position="114"/>
    </location>
</feature>
<evidence type="ECO:0000259" key="2">
    <source>
        <dbReference type="Pfam" id="PF23550"/>
    </source>
</evidence>
<evidence type="ECO:0000313" key="3">
    <source>
        <dbReference type="EMBL" id="KAF2666807.1"/>
    </source>
</evidence>
<organism evidence="3 4">
    <name type="scientific">Microthyrium microscopicum</name>
    <dbReference type="NCBI Taxonomy" id="703497"/>
    <lineage>
        <taxon>Eukaryota</taxon>
        <taxon>Fungi</taxon>
        <taxon>Dikarya</taxon>
        <taxon>Ascomycota</taxon>
        <taxon>Pezizomycotina</taxon>
        <taxon>Dothideomycetes</taxon>
        <taxon>Dothideomycetes incertae sedis</taxon>
        <taxon>Microthyriales</taxon>
        <taxon>Microthyriaceae</taxon>
        <taxon>Microthyrium</taxon>
    </lineage>
</organism>
<dbReference type="SUPFAM" id="SSF52047">
    <property type="entry name" value="RNI-like"/>
    <property type="match status" value="1"/>
</dbReference>
<accession>A0A6A6U5U1</accession>